<gene>
    <name evidence="2" type="ORF">UFOVP27_65</name>
</gene>
<reference evidence="2" key="1">
    <citation type="submission" date="2020-04" db="EMBL/GenBank/DDBJ databases">
        <authorList>
            <person name="Chiriac C."/>
            <person name="Salcher M."/>
            <person name="Ghai R."/>
            <person name="Kavagutti S V."/>
        </authorList>
    </citation>
    <scope>NUCLEOTIDE SEQUENCE</scope>
</reference>
<accession>A0A6J5KPT7</accession>
<evidence type="ECO:0000313" key="2">
    <source>
        <dbReference type="EMBL" id="CAB4122130.1"/>
    </source>
</evidence>
<protein>
    <submittedName>
        <fullName evidence="2">Uncharacterized protein</fullName>
    </submittedName>
</protein>
<organism evidence="2">
    <name type="scientific">uncultured Caudovirales phage</name>
    <dbReference type="NCBI Taxonomy" id="2100421"/>
    <lineage>
        <taxon>Viruses</taxon>
        <taxon>Duplodnaviria</taxon>
        <taxon>Heunggongvirae</taxon>
        <taxon>Uroviricota</taxon>
        <taxon>Caudoviricetes</taxon>
        <taxon>Peduoviridae</taxon>
        <taxon>Maltschvirus</taxon>
        <taxon>Maltschvirus maltsch</taxon>
    </lineage>
</organism>
<sequence length="157" mass="18018">MSESDPVDRLLSELDEYYPGSKKKRRPLNPQARKPKVKEEGTWDSKPQVKTLPNGNVVQLFSAGDFSLALGRPLVTVRLWERKGYIPRAPYRLKSPVVDGVKKPGWRMYSKAMVEATVVAFEARGLIEAPRIDWNRHSDLSIELMETWKKIHSQETN</sequence>
<dbReference type="EMBL" id="LR796157">
    <property type="protein sequence ID" value="CAB4122130.1"/>
    <property type="molecule type" value="Genomic_DNA"/>
</dbReference>
<evidence type="ECO:0000256" key="1">
    <source>
        <dbReference type="SAM" id="MobiDB-lite"/>
    </source>
</evidence>
<name>A0A6J5KPT7_9CAUD</name>
<proteinExistence type="predicted"/>
<feature type="region of interest" description="Disordered" evidence="1">
    <location>
        <begin position="16"/>
        <end position="48"/>
    </location>
</feature>